<evidence type="ECO:0000313" key="2">
    <source>
        <dbReference type="Proteomes" id="UP000504638"/>
    </source>
</evidence>
<dbReference type="Proteomes" id="UP000504638">
    <property type="component" value="Unplaced"/>
</dbReference>
<keyword evidence="2" id="KW-1185">Reference proteome</keyword>
<proteinExistence type="predicted"/>
<evidence type="ECO:0000313" key="3">
    <source>
        <dbReference type="RefSeq" id="XP_033536466.1"/>
    </source>
</evidence>
<name>A0A6G1G9S6_9PEZI</name>
<evidence type="ECO:0000313" key="1">
    <source>
        <dbReference type="EMBL" id="KAF1814835.1"/>
    </source>
</evidence>
<reference evidence="1 3" key="1">
    <citation type="submission" date="2020-01" db="EMBL/GenBank/DDBJ databases">
        <authorList>
            <consortium name="DOE Joint Genome Institute"/>
            <person name="Haridas S."/>
            <person name="Albert R."/>
            <person name="Binder M."/>
            <person name="Bloem J."/>
            <person name="Labutti K."/>
            <person name="Salamov A."/>
            <person name="Andreopoulos B."/>
            <person name="Baker S.E."/>
            <person name="Barry K."/>
            <person name="Bills G."/>
            <person name="Bluhm B.H."/>
            <person name="Cannon C."/>
            <person name="Castanera R."/>
            <person name="Culley D.E."/>
            <person name="Daum C."/>
            <person name="Ezra D."/>
            <person name="Gonzalez J.B."/>
            <person name="Henrissat B."/>
            <person name="Kuo A."/>
            <person name="Liang C."/>
            <person name="Lipzen A."/>
            <person name="Lutzoni F."/>
            <person name="Magnuson J."/>
            <person name="Mondo S."/>
            <person name="Nolan M."/>
            <person name="Ohm R."/>
            <person name="Pangilinan J."/>
            <person name="Park H.-J."/>
            <person name="Ramirez L."/>
            <person name="Alfaro M."/>
            <person name="Sun H."/>
            <person name="Tritt A."/>
            <person name="Yoshinaga Y."/>
            <person name="Zwiers L.-H."/>
            <person name="Turgeon B.G."/>
            <person name="Goodwin S.B."/>
            <person name="Spatafora J.W."/>
            <person name="Crous P.W."/>
            <person name="Grigoriev I.V."/>
        </authorList>
    </citation>
    <scope>NUCLEOTIDE SEQUENCE</scope>
    <source>
        <strain evidence="1 3">CBS 781.70</strain>
    </source>
</reference>
<accession>A0A6G1G9S6</accession>
<dbReference type="GeneID" id="54415150"/>
<protein>
    <submittedName>
        <fullName evidence="1 3">Uncharacterized protein</fullName>
    </submittedName>
</protein>
<reference evidence="3" key="2">
    <citation type="submission" date="2020-04" db="EMBL/GenBank/DDBJ databases">
        <authorList>
            <consortium name="NCBI Genome Project"/>
        </authorList>
    </citation>
    <scope>NUCLEOTIDE SEQUENCE</scope>
    <source>
        <strain evidence="3">CBS 781.70</strain>
    </source>
</reference>
<organism evidence="1">
    <name type="scientific">Eremomyces bilateralis CBS 781.70</name>
    <dbReference type="NCBI Taxonomy" id="1392243"/>
    <lineage>
        <taxon>Eukaryota</taxon>
        <taxon>Fungi</taxon>
        <taxon>Dikarya</taxon>
        <taxon>Ascomycota</taxon>
        <taxon>Pezizomycotina</taxon>
        <taxon>Dothideomycetes</taxon>
        <taxon>Dothideomycetes incertae sedis</taxon>
        <taxon>Eremomycetales</taxon>
        <taxon>Eremomycetaceae</taxon>
        <taxon>Eremomyces</taxon>
    </lineage>
</organism>
<dbReference type="EMBL" id="ML975152">
    <property type="protein sequence ID" value="KAF1814835.1"/>
    <property type="molecule type" value="Genomic_DNA"/>
</dbReference>
<dbReference type="AlphaFoldDB" id="A0A6G1G9S6"/>
<dbReference type="RefSeq" id="XP_033536466.1">
    <property type="nucleotide sequence ID" value="XM_033674580.1"/>
</dbReference>
<gene>
    <name evidence="1 3" type="ORF">P152DRAFT_234840</name>
</gene>
<reference evidence="3" key="3">
    <citation type="submission" date="2025-04" db="UniProtKB">
        <authorList>
            <consortium name="RefSeq"/>
        </authorList>
    </citation>
    <scope>IDENTIFICATION</scope>
    <source>
        <strain evidence="3">CBS 781.70</strain>
    </source>
</reference>
<sequence>MVMRGVWWSVRCTDGSSGPVNVVCSSGHALRTFFPGTIPSESQCCDVHDAAMSASRSQSSVRNRINAIKSREPGEIGGGANGDRTLRNKEDGRWVTMARMGGISWNSCAIIDPMRFHGTFFTRQLTTQLIRQLDKEAERHPDRDRLFRGYYWRFIPP</sequence>